<evidence type="ECO:0000313" key="9">
    <source>
        <dbReference type="EMBL" id="MBJ6122680.1"/>
    </source>
</evidence>
<dbReference type="SUPFAM" id="SSF53187">
    <property type="entry name" value="Zn-dependent exopeptidases"/>
    <property type="match status" value="1"/>
</dbReference>
<keyword evidence="10" id="KW-1185">Reference proteome</keyword>
<dbReference type="SUPFAM" id="SSF52025">
    <property type="entry name" value="PA domain"/>
    <property type="match status" value="1"/>
</dbReference>
<reference evidence="10" key="1">
    <citation type="submission" date="2020-12" db="EMBL/GenBank/DDBJ databases">
        <title>Hymenobacter sp.</title>
        <authorList>
            <person name="Kim M.K."/>
        </authorList>
    </citation>
    <scope>NUCLEOTIDE SEQUENCE [LARGE SCALE GENOMIC DNA]</scope>
    <source>
        <strain evidence="10">BT553</strain>
    </source>
</reference>
<evidence type="ECO:0000259" key="8">
    <source>
        <dbReference type="Pfam" id="PF04389"/>
    </source>
</evidence>
<keyword evidence="3" id="KW-0479">Metal-binding</keyword>
<evidence type="ECO:0000256" key="1">
    <source>
        <dbReference type="ARBA" id="ARBA00022438"/>
    </source>
</evidence>
<accession>A0ABS0XRK4</accession>
<dbReference type="InterPro" id="IPR007484">
    <property type="entry name" value="Peptidase_M28"/>
</dbReference>
<feature type="chain" id="PRO_5047250149" evidence="7">
    <location>
        <begin position="22"/>
        <end position="561"/>
    </location>
</feature>
<comment type="caution">
    <text evidence="9">The sequence shown here is derived from an EMBL/GenBank/DDBJ whole genome shotgun (WGS) entry which is preliminary data.</text>
</comment>
<evidence type="ECO:0000256" key="6">
    <source>
        <dbReference type="ARBA" id="ARBA00022833"/>
    </source>
</evidence>
<dbReference type="EMBL" id="JAELXS010000007">
    <property type="protein sequence ID" value="MBJ6122680.1"/>
    <property type="molecule type" value="Genomic_DNA"/>
</dbReference>
<sequence length="561" mass="58793">MYRFPAALVALVSSTSLIAQTAAPVPVPAPVKPDAAALNARLNAPLPAGQAAMKAHVMFLASDAMKGREAGSAEYDIAAQYVAAQFYAAGLRPAGDAGGYLQQVPLVAYKAADKGSFVWTARGGEPRTLAFGTDVVPAPDPARVETSVSAPVVFVGDGIDAPQYAHDSYKGVDVQGRIVAFFRGAPGRFAGEERAFFGSTDTKLRIAAAHGAVGAIELAAPSTTADGMTRMADSYDRARTNWAAPAGFANTATPTTPLLGTLSPTAAARMFAGAGTSWASIVAEAARAEPRLKAVPLPGTLTIALHTSFTPMPSSNVVGIVPGSDPVVGKEVVVLSAHLDHIGVGRPVNGDAINNGALDNAIGIASLIEEAKRFTASGKPPRRTVMFLAVTAEEKGLVGADYFAHHPTVPKSAIVADVNLDMPMLLYPFEDMIVFGADRSTLGPIVARAAATAGTTMSPDPNPEQGFFVRSDHFRFVQQGIPSVFLWPGQKGPGKAAVEGFLSTCYHRPCDDLSLPIMWDQGVRFVDVNYRIARDIADGAERPVWNKGDYFGTLYKGAMAR</sequence>
<dbReference type="PANTHER" id="PTHR12147:SF56">
    <property type="entry name" value="AMINOPEPTIDASE YDR415C-RELATED"/>
    <property type="match status" value="1"/>
</dbReference>
<feature type="signal peptide" evidence="7">
    <location>
        <begin position="1"/>
        <end position="21"/>
    </location>
</feature>
<evidence type="ECO:0000256" key="7">
    <source>
        <dbReference type="SAM" id="SignalP"/>
    </source>
</evidence>
<gene>
    <name evidence="9" type="ORF">JAO74_12845</name>
</gene>
<keyword evidence="2" id="KW-0645">Protease</keyword>
<evidence type="ECO:0000256" key="3">
    <source>
        <dbReference type="ARBA" id="ARBA00022723"/>
    </source>
</evidence>
<dbReference type="Proteomes" id="UP000640426">
    <property type="component" value="Unassembled WGS sequence"/>
</dbReference>
<keyword evidence="4 7" id="KW-0732">Signal</keyword>
<dbReference type="InterPro" id="IPR046450">
    <property type="entry name" value="PA_dom_sf"/>
</dbReference>
<dbReference type="PANTHER" id="PTHR12147">
    <property type="entry name" value="METALLOPEPTIDASE M28 FAMILY MEMBER"/>
    <property type="match status" value="1"/>
</dbReference>
<dbReference type="Pfam" id="PF04389">
    <property type="entry name" value="Peptidase_M28"/>
    <property type="match status" value="1"/>
</dbReference>
<keyword evidence="1" id="KW-0031">Aminopeptidase</keyword>
<dbReference type="Gene3D" id="3.40.630.10">
    <property type="entry name" value="Zn peptidases"/>
    <property type="match status" value="1"/>
</dbReference>
<dbReference type="Gene3D" id="3.50.30.30">
    <property type="match status" value="1"/>
</dbReference>
<protein>
    <submittedName>
        <fullName evidence="9">M28 family peptidase</fullName>
    </submittedName>
</protein>
<dbReference type="InterPro" id="IPR045175">
    <property type="entry name" value="M28_fam"/>
</dbReference>
<evidence type="ECO:0000256" key="2">
    <source>
        <dbReference type="ARBA" id="ARBA00022670"/>
    </source>
</evidence>
<evidence type="ECO:0000313" key="10">
    <source>
        <dbReference type="Proteomes" id="UP000640426"/>
    </source>
</evidence>
<dbReference type="RefSeq" id="WP_199038653.1">
    <property type="nucleotide sequence ID" value="NZ_JAELXS010000007.1"/>
</dbReference>
<evidence type="ECO:0000256" key="4">
    <source>
        <dbReference type="ARBA" id="ARBA00022729"/>
    </source>
</evidence>
<feature type="domain" description="Peptidase M28" evidence="8">
    <location>
        <begin position="316"/>
        <end position="527"/>
    </location>
</feature>
<evidence type="ECO:0000256" key="5">
    <source>
        <dbReference type="ARBA" id="ARBA00022801"/>
    </source>
</evidence>
<organism evidence="9 10">
    <name type="scientific">Sphingomonas mollis</name>
    <dbReference type="NCBI Taxonomy" id="2795726"/>
    <lineage>
        <taxon>Bacteria</taxon>
        <taxon>Pseudomonadati</taxon>
        <taxon>Pseudomonadota</taxon>
        <taxon>Alphaproteobacteria</taxon>
        <taxon>Sphingomonadales</taxon>
        <taxon>Sphingomonadaceae</taxon>
        <taxon>Sphingomonas</taxon>
    </lineage>
</organism>
<proteinExistence type="predicted"/>
<name>A0ABS0XRK4_9SPHN</name>
<keyword evidence="6" id="KW-0862">Zinc</keyword>
<keyword evidence="5" id="KW-0378">Hydrolase</keyword>